<sequence>MTIMSENILLNTSKETKQNDKSGQPLSCAVSVKCISSLKHRFWAVVLNDDNGCLTTFYTPFDIRSTSNPDHIITKKTIRQTCYQPKTQKKTTSTGQCNAVVTQVDHDTRSHQFELGSVQKIFCRIFCNLSPQFSFWLPTLLPTRPTPLGVKSTHMNTKIYKFNYKLVLVTAEDPSTNFVLNNILALLNIPSLGDTTINCDCLKCCFNIFPIGTGLKSNIAKTKDSATRERCPPLSSSKLSFHSPLNATRISNPVVISSSAICFCSSGNLLSISLNFSFAANDPLFILVISEESSARLTSLVEISSLFFFFIIFCFVFFLFFPKYFFSLFLHHLAAFLEYSQHFTFYFPTLLSANLVSKICRSLSCATFSGKLCMACKLLSIFSYSAFFAWSSNEISSCFDIDCKISL</sequence>
<dbReference type="Proteomes" id="UP000475862">
    <property type="component" value="Unassembled WGS sequence"/>
</dbReference>
<evidence type="ECO:0000256" key="1">
    <source>
        <dbReference type="SAM" id="Phobius"/>
    </source>
</evidence>
<keyword evidence="1" id="KW-1133">Transmembrane helix</keyword>
<evidence type="ECO:0000313" key="3">
    <source>
        <dbReference type="Proteomes" id="UP000475862"/>
    </source>
</evidence>
<feature type="transmembrane region" description="Helical" evidence="1">
    <location>
        <begin position="300"/>
        <end position="321"/>
    </location>
</feature>
<gene>
    <name evidence="2" type="ORF">AGLY_004625</name>
</gene>
<accession>A0A6G0TWT3</accession>
<keyword evidence="1" id="KW-0472">Membrane</keyword>
<comment type="caution">
    <text evidence="2">The sequence shown here is derived from an EMBL/GenBank/DDBJ whole genome shotgun (WGS) entry which is preliminary data.</text>
</comment>
<evidence type="ECO:0000313" key="2">
    <source>
        <dbReference type="EMBL" id="KAE9539373.1"/>
    </source>
</evidence>
<dbReference type="AlphaFoldDB" id="A0A6G0TWT3"/>
<proteinExistence type="predicted"/>
<reference evidence="2 3" key="1">
    <citation type="submission" date="2019-08" db="EMBL/GenBank/DDBJ databases">
        <title>The genome of the soybean aphid Biotype 1, its phylome, world population structure and adaptation to the North American continent.</title>
        <authorList>
            <person name="Giordano R."/>
            <person name="Donthu R.K."/>
            <person name="Hernandez A.G."/>
            <person name="Wright C.L."/>
            <person name="Zimin A.V."/>
        </authorList>
    </citation>
    <scope>NUCLEOTIDE SEQUENCE [LARGE SCALE GENOMIC DNA]</scope>
    <source>
        <tissue evidence="2">Whole aphids</tissue>
    </source>
</reference>
<keyword evidence="3" id="KW-1185">Reference proteome</keyword>
<protein>
    <submittedName>
        <fullName evidence="2">Uncharacterized protein</fullName>
    </submittedName>
</protein>
<organism evidence="2 3">
    <name type="scientific">Aphis glycines</name>
    <name type="common">Soybean aphid</name>
    <dbReference type="NCBI Taxonomy" id="307491"/>
    <lineage>
        <taxon>Eukaryota</taxon>
        <taxon>Metazoa</taxon>
        <taxon>Ecdysozoa</taxon>
        <taxon>Arthropoda</taxon>
        <taxon>Hexapoda</taxon>
        <taxon>Insecta</taxon>
        <taxon>Pterygota</taxon>
        <taxon>Neoptera</taxon>
        <taxon>Paraneoptera</taxon>
        <taxon>Hemiptera</taxon>
        <taxon>Sternorrhyncha</taxon>
        <taxon>Aphidomorpha</taxon>
        <taxon>Aphidoidea</taxon>
        <taxon>Aphididae</taxon>
        <taxon>Aphidini</taxon>
        <taxon>Aphis</taxon>
        <taxon>Aphis</taxon>
    </lineage>
</organism>
<keyword evidence="1" id="KW-0812">Transmembrane</keyword>
<dbReference type="EMBL" id="VYZN01000014">
    <property type="protein sequence ID" value="KAE9539373.1"/>
    <property type="molecule type" value="Genomic_DNA"/>
</dbReference>
<name>A0A6G0TWT3_APHGL</name>